<reference evidence="2" key="1">
    <citation type="submission" date="2021-03" db="EMBL/GenBank/DDBJ databases">
        <authorList>
            <person name="Kim M.K."/>
        </authorList>
    </citation>
    <scope>NUCLEOTIDE SEQUENCE</scope>
    <source>
        <strain evidence="2">BT186</strain>
    </source>
</reference>
<dbReference type="PROSITE" id="PS51257">
    <property type="entry name" value="PROKAR_LIPOPROTEIN"/>
    <property type="match status" value="1"/>
</dbReference>
<dbReference type="Proteomes" id="UP000664144">
    <property type="component" value="Unassembled WGS sequence"/>
</dbReference>
<proteinExistence type="predicted"/>
<dbReference type="AlphaFoldDB" id="A0A939JBA1"/>
<dbReference type="EMBL" id="JAFLQZ010000002">
    <property type="protein sequence ID" value="MBO0357100.1"/>
    <property type="molecule type" value="Genomic_DNA"/>
</dbReference>
<evidence type="ECO:0000256" key="1">
    <source>
        <dbReference type="SAM" id="SignalP"/>
    </source>
</evidence>
<evidence type="ECO:0000313" key="3">
    <source>
        <dbReference type="Proteomes" id="UP000664144"/>
    </source>
</evidence>
<name>A0A939JBA1_9BACT</name>
<gene>
    <name evidence="2" type="ORF">J0X19_04005</name>
</gene>
<organism evidence="2 3">
    <name type="scientific">Hymenobacter telluris</name>
    <dbReference type="NCBI Taxonomy" id="2816474"/>
    <lineage>
        <taxon>Bacteria</taxon>
        <taxon>Pseudomonadati</taxon>
        <taxon>Bacteroidota</taxon>
        <taxon>Cytophagia</taxon>
        <taxon>Cytophagales</taxon>
        <taxon>Hymenobacteraceae</taxon>
        <taxon>Hymenobacter</taxon>
    </lineage>
</organism>
<evidence type="ECO:0000313" key="2">
    <source>
        <dbReference type="EMBL" id="MBO0357100.1"/>
    </source>
</evidence>
<feature type="signal peptide" evidence="1">
    <location>
        <begin position="1"/>
        <end position="20"/>
    </location>
</feature>
<sequence>MLLKKLLVYMLPVVLFSCSAKPNNSPAILVAAFDSGPGAAVLTFRQDKSCEWLSGIASNPQEGTYQTKDSLVEIEGISLGGALKSKHFLITNRNPSNKDSRDLILLQVDKQRNSVDKRFIFRVTVDKR</sequence>
<accession>A0A939JBA1</accession>
<comment type="caution">
    <text evidence="2">The sequence shown here is derived from an EMBL/GenBank/DDBJ whole genome shotgun (WGS) entry which is preliminary data.</text>
</comment>
<dbReference type="RefSeq" id="WP_206981489.1">
    <property type="nucleotide sequence ID" value="NZ_JAFLQZ010000002.1"/>
</dbReference>
<keyword evidence="1" id="KW-0732">Signal</keyword>
<protein>
    <recommendedName>
        <fullName evidence="4">DUF4377 domain-containing protein</fullName>
    </recommendedName>
</protein>
<keyword evidence="3" id="KW-1185">Reference proteome</keyword>
<feature type="chain" id="PRO_5036838622" description="DUF4377 domain-containing protein" evidence="1">
    <location>
        <begin position="21"/>
        <end position="128"/>
    </location>
</feature>
<evidence type="ECO:0008006" key="4">
    <source>
        <dbReference type="Google" id="ProtNLM"/>
    </source>
</evidence>